<accession>K1WZR2</accession>
<dbReference type="InterPro" id="IPR035979">
    <property type="entry name" value="RBD_domain_sf"/>
</dbReference>
<keyword evidence="1" id="KW-0694">RNA-binding</keyword>
<dbReference type="GO" id="GO:0003723">
    <property type="term" value="F:RNA binding"/>
    <property type="evidence" value="ECO:0007669"/>
    <property type="project" value="UniProtKB-UniRule"/>
</dbReference>
<dbReference type="Gene3D" id="3.30.70.330">
    <property type="match status" value="1"/>
</dbReference>
<evidence type="ECO:0000256" key="1">
    <source>
        <dbReference type="PROSITE-ProRule" id="PRU00176"/>
    </source>
</evidence>
<sequence length="554" mass="60809">MQPYRGPRAVAPNKEGGDPRGNGRRPQSPEMARTYEVYVTLAPPMITWNDITDLKEPSGDDIWITEAGLDFIHHIPGLPRKYIGEEAAGFALYVRGVPFELSTTEFRDIFVPFGRVIKSPTLISTTSKHTFRWVIMKHADDAMDALNALHGSLHKSGFPLSVSKAWRTGDILIATGGYRLQNPTAKAPAKNENPSSIHGHPSPPPPAQVKNSLPAIPKVQNSAARKLQQPAVALAEKGQASTPFVGPSTKNASTQTASTKTASTQTAWTQTESTQTASAQTTSTPTVVDPAQPAKPSSWANIASSSDPKTTIIDLHPQQRKTSQPTRRLNPIGRIPQVVDTSEEPLCDQMRVIFLLNLPQHLTLLDVSNAVCEGPLAKIQFGSDQDSNTRFCGIVFQYATDADVFFHAMQKERRESRPERFRFIVEVVRGDPLPADESIKAMGAPMFATRRLTIVKGKFFFIFGERHLKELCNKVAGEENVQLVWLYNGGNATVVFADVASAIKVKEDLDQKASTLKGGDGYHSHLPVVWKGLQTTFSKDPCTHHLDLKTAMHD</sequence>
<dbReference type="OrthoDB" id="77405at2759"/>
<dbReference type="KEGG" id="mbe:MBM_03479"/>
<name>K1WZR2_MARBU</name>
<dbReference type="PROSITE" id="PS50102">
    <property type="entry name" value="RRM"/>
    <property type="match status" value="1"/>
</dbReference>
<evidence type="ECO:0000313" key="4">
    <source>
        <dbReference type="EMBL" id="EKD18486.1"/>
    </source>
</evidence>
<dbReference type="OMA" id="IVFQHAS"/>
<dbReference type="SMART" id="SM00360">
    <property type="entry name" value="RRM"/>
    <property type="match status" value="1"/>
</dbReference>
<feature type="compositionally biased region" description="Polar residues" evidence="2">
    <location>
        <begin position="298"/>
        <end position="309"/>
    </location>
</feature>
<dbReference type="Proteomes" id="UP000006753">
    <property type="component" value="Unassembled WGS sequence"/>
</dbReference>
<organism evidence="4 5">
    <name type="scientific">Marssonina brunnea f. sp. multigermtubi (strain MB_m1)</name>
    <name type="common">Marssonina leaf spot fungus</name>
    <dbReference type="NCBI Taxonomy" id="1072389"/>
    <lineage>
        <taxon>Eukaryota</taxon>
        <taxon>Fungi</taxon>
        <taxon>Dikarya</taxon>
        <taxon>Ascomycota</taxon>
        <taxon>Pezizomycotina</taxon>
        <taxon>Leotiomycetes</taxon>
        <taxon>Helotiales</taxon>
        <taxon>Drepanopezizaceae</taxon>
        <taxon>Drepanopeziza</taxon>
    </lineage>
</organism>
<dbReference type="InterPro" id="IPR000504">
    <property type="entry name" value="RRM_dom"/>
</dbReference>
<protein>
    <recommendedName>
        <fullName evidence="3">RRM domain-containing protein</fullName>
    </recommendedName>
</protein>
<gene>
    <name evidence="4" type="ORF">MBM_03479</name>
</gene>
<dbReference type="RefSeq" id="XP_007291368.1">
    <property type="nucleotide sequence ID" value="XM_007291306.1"/>
</dbReference>
<dbReference type="SUPFAM" id="SSF54928">
    <property type="entry name" value="RNA-binding domain, RBD"/>
    <property type="match status" value="1"/>
</dbReference>
<feature type="region of interest" description="Disordered" evidence="2">
    <location>
        <begin position="1"/>
        <end position="29"/>
    </location>
</feature>
<dbReference type="Pfam" id="PF00076">
    <property type="entry name" value="RRM_1"/>
    <property type="match status" value="1"/>
</dbReference>
<evidence type="ECO:0000259" key="3">
    <source>
        <dbReference type="PROSITE" id="PS50102"/>
    </source>
</evidence>
<proteinExistence type="predicted"/>
<feature type="region of interest" description="Disordered" evidence="2">
    <location>
        <begin position="182"/>
        <end position="329"/>
    </location>
</feature>
<dbReference type="AlphaFoldDB" id="K1WZR2"/>
<evidence type="ECO:0000313" key="5">
    <source>
        <dbReference type="Proteomes" id="UP000006753"/>
    </source>
</evidence>
<dbReference type="EMBL" id="JH921433">
    <property type="protein sequence ID" value="EKD18486.1"/>
    <property type="molecule type" value="Genomic_DNA"/>
</dbReference>
<feature type="domain" description="RRM" evidence="3">
    <location>
        <begin position="90"/>
        <end position="167"/>
    </location>
</feature>
<dbReference type="eggNOG" id="ENOG502SZXN">
    <property type="taxonomic scope" value="Eukaryota"/>
</dbReference>
<dbReference type="STRING" id="1072389.K1WZR2"/>
<dbReference type="GeneID" id="18759414"/>
<keyword evidence="5" id="KW-1185">Reference proteome</keyword>
<feature type="compositionally biased region" description="Low complexity" evidence="2">
    <location>
        <begin position="252"/>
        <end position="286"/>
    </location>
</feature>
<dbReference type="InParanoid" id="K1WZR2"/>
<dbReference type="InterPro" id="IPR012677">
    <property type="entry name" value="Nucleotide-bd_a/b_plait_sf"/>
</dbReference>
<evidence type="ECO:0000256" key="2">
    <source>
        <dbReference type="SAM" id="MobiDB-lite"/>
    </source>
</evidence>
<dbReference type="HOGENOM" id="CLU_479099_0_0_1"/>
<reference evidence="4 5" key="1">
    <citation type="journal article" date="2012" name="BMC Genomics">
        <title>Sequencing the genome of Marssonina brunnea reveals fungus-poplar co-evolution.</title>
        <authorList>
            <person name="Zhu S."/>
            <person name="Cao Y.-Z."/>
            <person name="Jiang C."/>
            <person name="Tan B.-Y."/>
            <person name="Wang Z."/>
            <person name="Feng S."/>
            <person name="Zhang L."/>
            <person name="Su X.-H."/>
            <person name="Brejova B."/>
            <person name="Vinar T."/>
            <person name="Xu M."/>
            <person name="Wang M.-X."/>
            <person name="Zhang S.-G."/>
            <person name="Huang M.-R."/>
            <person name="Wu R."/>
            <person name="Zhou Y."/>
        </authorList>
    </citation>
    <scope>NUCLEOTIDE SEQUENCE [LARGE SCALE GENOMIC DNA]</scope>
    <source>
        <strain evidence="4 5">MB_m1</strain>
    </source>
</reference>